<organism evidence="1 2">
    <name type="scientific">Methylobacillus methanolivorans</name>
    <dbReference type="NCBI Taxonomy" id="1848927"/>
    <lineage>
        <taxon>Bacteria</taxon>
        <taxon>Pseudomonadati</taxon>
        <taxon>Pseudomonadota</taxon>
        <taxon>Betaproteobacteria</taxon>
        <taxon>Nitrosomonadales</taxon>
        <taxon>Methylophilaceae</taxon>
        <taxon>Methylobacillus</taxon>
    </lineage>
</organism>
<dbReference type="SUPFAM" id="SSF64076">
    <property type="entry name" value="MTH938-like"/>
    <property type="match status" value="1"/>
</dbReference>
<dbReference type="Pfam" id="PF04430">
    <property type="entry name" value="DUF498"/>
    <property type="match status" value="1"/>
</dbReference>
<dbReference type="RefSeq" id="WP_400878176.1">
    <property type="nucleotide sequence ID" value="NZ_JBIWXY010000001.1"/>
</dbReference>
<dbReference type="PANTHER" id="PTHR21192:SF2">
    <property type="entry name" value="NADH DEHYDROGENASE [UBIQUINONE] 1 ALPHA SUBCOMPLEX ASSEMBLY FACTOR 3"/>
    <property type="match status" value="1"/>
</dbReference>
<dbReference type="InterPro" id="IPR036748">
    <property type="entry name" value="MTH938-like_sf"/>
</dbReference>
<dbReference type="EMBL" id="JBIWXY010000001">
    <property type="protein sequence ID" value="MFJ5444826.1"/>
    <property type="molecule type" value="Genomic_DNA"/>
</dbReference>
<dbReference type="InterPro" id="IPR007523">
    <property type="entry name" value="NDUFAF3/AAMDC"/>
</dbReference>
<evidence type="ECO:0000313" key="1">
    <source>
        <dbReference type="EMBL" id="MFJ5444826.1"/>
    </source>
</evidence>
<dbReference type="Gene3D" id="3.40.1230.10">
    <property type="entry name" value="MTH938-like"/>
    <property type="match status" value="1"/>
</dbReference>
<reference evidence="1 2" key="1">
    <citation type="submission" date="2024-11" db="EMBL/GenBank/DDBJ databases">
        <authorList>
            <person name="Kaparullina E.N."/>
            <person name="Delegan Y.A."/>
            <person name="Doronina N.V."/>
        </authorList>
    </citation>
    <scope>NUCLEOTIDE SEQUENCE [LARGE SCALE GENOMIC DNA]</scope>
    <source>
        <strain evidence="1 2">7sh_L</strain>
    </source>
</reference>
<protein>
    <submittedName>
        <fullName evidence="1">Mth938-like domain-containing protein</fullName>
    </submittedName>
</protein>
<proteinExistence type="predicted"/>
<dbReference type="CDD" id="cd05560">
    <property type="entry name" value="Xcc1710_like"/>
    <property type="match status" value="1"/>
</dbReference>
<name>A0ABW8GHI3_9PROT</name>
<evidence type="ECO:0000313" key="2">
    <source>
        <dbReference type="Proteomes" id="UP001617669"/>
    </source>
</evidence>
<comment type="caution">
    <text evidence="1">The sequence shown here is derived from an EMBL/GenBank/DDBJ whole genome shotgun (WGS) entry which is preliminary data.</text>
</comment>
<keyword evidence="2" id="KW-1185">Reference proteome</keyword>
<accession>A0ABW8GHI3</accession>
<sequence>MQLKRHSSKDSIDYSIYPLMKLHLTQAAGSHLITGYGDGWVEVNHHRHEHSLIVLPAHINPGWAVESFDHLQADHFQELLTLKPELILLGTGNKHRFLHPSISRDLITAGISVECMTTEAACRTYNILMAESRQVAAALIV</sequence>
<dbReference type="Proteomes" id="UP001617669">
    <property type="component" value="Unassembled WGS sequence"/>
</dbReference>
<gene>
    <name evidence="1" type="ORF">ACIKP9_01140</name>
</gene>
<dbReference type="PANTHER" id="PTHR21192">
    <property type="entry name" value="NUCLEAR PROTEIN E3-3"/>
    <property type="match status" value="1"/>
</dbReference>